<sequence>MAQETHNQTRTYAPLLPGFAAGADNTVNHGFKRHATRSMGLRIEKYFRMHDIVFAAMLKIRAGQIVKIRLVQQDAGTGIINIQKRLQIVEIISLPYRIDILIRNRYVVALGDFKHQLRLERPFDMDVQLGFGQGLDQLFDIHIFSDFLFIFNIEGRLELSDGL</sequence>
<dbReference type="EMBL" id="ACEN01000070">
    <property type="protein sequence ID" value="EEG33378.1"/>
    <property type="molecule type" value="Genomic_DNA"/>
</dbReference>
<protein>
    <submittedName>
        <fullName evidence="1">Uncharacterized protein</fullName>
    </submittedName>
</protein>
<comment type="caution">
    <text evidence="1">The sequence shown here is derived from an EMBL/GenBank/DDBJ whole genome shotgun (WGS) entry which is preliminary data.</text>
</comment>
<organism evidence="1 2">
    <name type="scientific">Neisseria flavescens NRL30031/H210</name>
    <dbReference type="NCBI Taxonomy" id="546264"/>
    <lineage>
        <taxon>Bacteria</taxon>
        <taxon>Pseudomonadati</taxon>
        <taxon>Pseudomonadota</taxon>
        <taxon>Betaproteobacteria</taxon>
        <taxon>Neisseriales</taxon>
        <taxon>Neisseriaceae</taxon>
        <taxon>Neisseria</taxon>
    </lineage>
</organism>
<dbReference type="Proteomes" id="UP000004457">
    <property type="component" value="Unassembled WGS sequence"/>
</dbReference>
<evidence type="ECO:0000313" key="1">
    <source>
        <dbReference type="EMBL" id="EEG33378.1"/>
    </source>
</evidence>
<dbReference type="AlphaFoldDB" id="C0ENK2"/>
<name>C0ENK2_NEIFL</name>
<accession>C0ENK2</accession>
<evidence type="ECO:0000313" key="2">
    <source>
        <dbReference type="Proteomes" id="UP000004457"/>
    </source>
</evidence>
<keyword evidence="2" id="KW-1185">Reference proteome</keyword>
<proteinExistence type="predicted"/>
<gene>
    <name evidence="1" type="ORF">NEIFLAOT_01536</name>
</gene>
<reference evidence="1 2" key="1">
    <citation type="submission" date="2009-01" db="EMBL/GenBank/DDBJ databases">
        <authorList>
            <person name="Fulton L."/>
            <person name="Clifton S."/>
            <person name="Chinwalla A.T."/>
            <person name="Mitreva M."/>
            <person name="Sodergren E."/>
            <person name="Weinstock G."/>
            <person name="Clifton S."/>
            <person name="Dooling D.J."/>
            <person name="Fulton B."/>
            <person name="Minx P."/>
            <person name="Pepin K.H."/>
            <person name="Johnson M."/>
            <person name="Bhonagiri V."/>
            <person name="Nash W.E."/>
            <person name="Mardis E.R."/>
            <person name="Wilson R.K."/>
        </authorList>
    </citation>
    <scope>NUCLEOTIDE SEQUENCE [LARGE SCALE GENOMIC DNA]</scope>
    <source>
        <strain evidence="1 2">NRL30031/H210</strain>
    </source>
</reference>
<dbReference type="eggNOG" id="ENOG502ZIC4">
    <property type="taxonomic scope" value="Bacteria"/>
</dbReference>